<evidence type="ECO:0000256" key="1">
    <source>
        <dbReference type="ARBA" id="ARBA00004370"/>
    </source>
</evidence>
<reference evidence="8" key="1">
    <citation type="submission" date="2019-09" db="EMBL/GenBank/DDBJ databases">
        <title>Bird 10,000 Genomes (B10K) Project - Family phase.</title>
        <authorList>
            <person name="Zhang G."/>
        </authorList>
    </citation>
    <scope>NUCLEOTIDE SEQUENCE</scope>
    <source>
        <strain evidence="8">B10K-DU-025-06</strain>
        <tissue evidence="8">Mixed tissue sample</tissue>
    </source>
</reference>
<keyword evidence="4 7" id="KW-1133">Transmembrane helix</keyword>
<feature type="non-terminal residue" evidence="8">
    <location>
        <position position="189"/>
    </location>
</feature>
<keyword evidence="5 7" id="KW-0472">Membrane</keyword>
<feature type="transmembrane region" description="Helical" evidence="7">
    <location>
        <begin position="116"/>
        <end position="138"/>
    </location>
</feature>
<dbReference type="GO" id="GO:0016020">
    <property type="term" value="C:membrane"/>
    <property type="evidence" value="ECO:0007669"/>
    <property type="project" value="UniProtKB-SubCell"/>
</dbReference>
<feature type="non-terminal residue" evidence="8">
    <location>
        <position position="1"/>
    </location>
</feature>
<evidence type="ECO:0000256" key="3">
    <source>
        <dbReference type="ARBA" id="ARBA00022692"/>
    </source>
</evidence>
<name>A0A851XAV8_EOLRO</name>
<keyword evidence="9" id="KW-1185">Reference proteome</keyword>
<accession>A0A851XAV8</accession>
<dbReference type="Pfam" id="PF04505">
    <property type="entry name" value="CD225"/>
    <property type="match status" value="1"/>
</dbReference>
<dbReference type="Proteomes" id="UP000637704">
    <property type="component" value="Unassembled WGS sequence"/>
</dbReference>
<dbReference type="InterPro" id="IPR051423">
    <property type="entry name" value="CD225/Dispanin"/>
</dbReference>
<dbReference type="InterPro" id="IPR007593">
    <property type="entry name" value="CD225/Dispanin_fam"/>
</dbReference>
<evidence type="ECO:0000256" key="2">
    <source>
        <dbReference type="ARBA" id="ARBA00006843"/>
    </source>
</evidence>
<comment type="subcellular location">
    <subcellularLocation>
        <location evidence="1">Membrane</location>
    </subcellularLocation>
</comment>
<dbReference type="EMBL" id="WBNI01000010">
    <property type="protein sequence ID" value="NXD61912.1"/>
    <property type="molecule type" value="Genomic_DNA"/>
</dbReference>
<evidence type="ECO:0000256" key="5">
    <source>
        <dbReference type="ARBA" id="ARBA00023136"/>
    </source>
</evidence>
<evidence type="ECO:0000313" key="8">
    <source>
        <dbReference type="EMBL" id="NXD61912.1"/>
    </source>
</evidence>
<dbReference type="PANTHER" id="PTHR14948">
    <property type="entry name" value="NG5"/>
    <property type="match status" value="1"/>
</dbReference>
<keyword evidence="3 7" id="KW-0812">Transmembrane</keyword>
<evidence type="ECO:0000256" key="4">
    <source>
        <dbReference type="ARBA" id="ARBA00022989"/>
    </source>
</evidence>
<evidence type="ECO:0000313" key="9">
    <source>
        <dbReference type="Proteomes" id="UP000637704"/>
    </source>
</evidence>
<evidence type="ECO:0000256" key="7">
    <source>
        <dbReference type="SAM" id="Phobius"/>
    </source>
</evidence>
<comment type="similarity">
    <text evidence="2">Belongs to the CD225/Dispanin family.</text>
</comment>
<proteinExistence type="inferred from homology"/>
<protein>
    <submittedName>
        <fullName evidence="8">PRT1B protein</fullName>
    </submittedName>
</protein>
<sequence length="189" mass="19772">AGPVVVAAATNAAFEEDPPPYSPPDPKSAHLLFPPFPAQQGPVLCPPGPRPGPFPPQGLPPHTSVRAPPRPASCPALSGVPPWAALTPFPVSQCEGLASALGPSATGHRQPLPKDYMVESVLVTVFCCLLTGLVALIYSHETRAALGRGDMAQAYVASKKAQSLVLFSLLFGLFASISWVVYVLVVLYL</sequence>
<feature type="region of interest" description="Disordered" evidence="6">
    <location>
        <begin position="1"/>
        <end position="63"/>
    </location>
</feature>
<gene>
    <name evidence="8" type="primary">Prrt1b</name>
    <name evidence="8" type="ORF">EOLROS_R14375</name>
</gene>
<organism evidence="8 9">
    <name type="scientific">Eolophus roseicapilla</name>
    <name type="common">Galah cockatoo</name>
    <name type="synonym">Cacatua roseicapilla</name>
    <dbReference type="NCBI Taxonomy" id="176039"/>
    <lineage>
        <taxon>Eukaryota</taxon>
        <taxon>Metazoa</taxon>
        <taxon>Chordata</taxon>
        <taxon>Craniata</taxon>
        <taxon>Vertebrata</taxon>
        <taxon>Euteleostomi</taxon>
        <taxon>Archelosauria</taxon>
        <taxon>Archosauria</taxon>
        <taxon>Dinosauria</taxon>
        <taxon>Saurischia</taxon>
        <taxon>Theropoda</taxon>
        <taxon>Coelurosauria</taxon>
        <taxon>Aves</taxon>
        <taxon>Neognathae</taxon>
        <taxon>Neoaves</taxon>
        <taxon>Telluraves</taxon>
        <taxon>Australaves</taxon>
        <taxon>Psittaciformes</taxon>
        <taxon>Cacatuidae</taxon>
        <taxon>Eolophus</taxon>
    </lineage>
</organism>
<evidence type="ECO:0000256" key="6">
    <source>
        <dbReference type="SAM" id="MobiDB-lite"/>
    </source>
</evidence>
<feature type="compositionally biased region" description="Pro residues" evidence="6">
    <location>
        <begin position="44"/>
        <end position="59"/>
    </location>
</feature>
<comment type="caution">
    <text evidence="8">The sequence shown here is derived from an EMBL/GenBank/DDBJ whole genome shotgun (WGS) entry which is preliminary data.</text>
</comment>
<dbReference type="PANTHER" id="PTHR14948:SF18">
    <property type="entry name" value="PROLINE RICH TRANSMEMBRANE PROTEIN 1B"/>
    <property type="match status" value="1"/>
</dbReference>
<dbReference type="AlphaFoldDB" id="A0A851XAV8"/>
<feature type="transmembrane region" description="Helical" evidence="7">
    <location>
        <begin position="164"/>
        <end position="188"/>
    </location>
</feature>